<dbReference type="OrthoDB" id="9814566at2"/>
<protein>
    <submittedName>
        <fullName evidence="1">CPXCG motif-containing cysteine-rich protein</fullName>
    </submittedName>
</protein>
<dbReference type="InterPro" id="IPR017143">
    <property type="entry name" value="UCP037225"/>
</dbReference>
<dbReference type="KEGG" id="enn:FRE64_08860"/>
<dbReference type="EMBL" id="CP042326">
    <property type="protein sequence ID" value="QDZ40038.1"/>
    <property type="molecule type" value="Genomic_DNA"/>
</dbReference>
<accession>A0A5B8NM09</accession>
<dbReference type="PIRSF" id="PIRSF037225">
    <property type="entry name" value="UCP037225"/>
    <property type="match status" value="1"/>
</dbReference>
<dbReference type="Proteomes" id="UP000318453">
    <property type="component" value="Chromosome"/>
</dbReference>
<proteinExistence type="predicted"/>
<dbReference type="RefSeq" id="WP_146295670.1">
    <property type="nucleotide sequence ID" value="NZ_CP042326.1"/>
</dbReference>
<organism evidence="1 2">
    <name type="scientific">Euhalothece natronophila Z-M001</name>
    <dbReference type="NCBI Taxonomy" id="522448"/>
    <lineage>
        <taxon>Bacteria</taxon>
        <taxon>Bacillati</taxon>
        <taxon>Cyanobacteriota</taxon>
        <taxon>Cyanophyceae</taxon>
        <taxon>Oscillatoriophycideae</taxon>
        <taxon>Chroococcales</taxon>
        <taxon>Halothecacae</taxon>
        <taxon>Halothece cluster</taxon>
        <taxon>Euhalothece</taxon>
    </lineage>
</organism>
<name>A0A5B8NM09_9CHRO</name>
<evidence type="ECO:0000313" key="2">
    <source>
        <dbReference type="Proteomes" id="UP000318453"/>
    </source>
</evidence>
<evidence type="ECO:0000313" key="1">
    <source>
        <dbReference type="EMBL" id="QDZ40038.1"/>
    </source>
</evidence>
<dbReference type="Pfam" id="PF14255">
    <property type="entry name" value="Zn_ribbon_21"/>
    <property type="match status" value="1"/>
</dbReference>
<dbReference type="InterPro" id="IPR025990">
    <property type="entry name" value="zinc_ribbon_bacterial"/>
</dbReference>
<reference evidence="1" key="1">
    <citation type="submission" date="2019-08" db="EMBL/GenBank/DDBJ databases">
        <title>Carotenoids and Carotenoid Binding Proteins in the Halophilic Cyanobacterium Euhalothece sp. ZM00.</title>
        <authorList>
            <person name="Cho S.M."/>
            <person name="Song J.Y."/>
            <person name="Park Y.-I."/>
        </authorList>
    </citation>
    <scope>NUCLEOTIDE SEQUENCE [LARGE SCALE GENOMIC DNA]</scope>
    <source>
        <strain evidence="1">Z-M001</strain>
    </source>
</reference>
<gene>
    <name evidence="1" type="ORF">FRE64_08860</name>
</gene>
<sequence>MENTAEFICAFCGEGNPTFIDVSVGLKQCYVEDCQVCCNPNILYISIDEETLEAEIHTDCES</sequence>
<keyword evidence="2" id="KW-1185">Reference proteome</keyword>
<dbReference type="AlphaFoldDB" id="A0A5B8NM09"/>